<organism evidence="2 3">
    <name type="scientific">Rugamonas rivuli</name>
    <dbReference type="NCBI Taxonomy" id="2743358"/>
    <lineage>
        <taxon>Bacteria</taxon>
        <taxon>Pseudomonadati</taxon>
        <taxon>Pseudomonadota</taxon>
        <taxon>Betaproteobacteria</taxon>
        <taxon>Burkholderiales</taxon>
        <taxon>Oxalobacteraceae</taxon>
        <taxon>Telluria group</taxon>
        <taxon>Rugamonas</taxon>
    </lineage>
</organism>
<sequence>MNTLITAQATSTTSGDGIDSQFATTADGYGTVTYAYTPAVPEPETYGMLLLGMGVMGVLAKRRQARTRQA</sequence>
<dbReference type="Proteomes" id="UP000444318">
    <property type="component" value="Unassembled WGS sequence"/>
</dbReference>
<dbReference type="AlphaFoldDB" id="A0A843SF81"/>
<evidence type="ECO:0000313" key="2">
    <source>
        <dbReference type="EMBL" id="MQA19116.1"/>
    </source>
</evidence>
<proteinExistence type="predicted"/>
<evidence type="ECO:0000259" key="1">
    <source>
        <dbReference type="Pfam" id="PF07589"/>
    </source>
</evidence>
<keyword evidence="3" id="KW-1185">Reference proteome</keyword>
<dbReference type="InterPro" id="IPR013424">
    <property type="entry name" value="Ice-binding_C"/>
</dbReference>
<dbReference type="NCBIfam" id="TIGR02595">
    <property type="entry name" value="PEP_CTERM"/>
    <property type="match status" value="1"/>
</dbReference>
<name>A0A843SF81_9BURK</name>
<protein>
    <submittedName>
        <fullName evidence="2">PEP-CTERM sorting domain-containing protein</fullName>
    </submittedName>
</protein>
<evidence type="ECO:0000313" key="3">
    <source>
        <dbReference type="Proteomes" id="UP000444318"/>
    </source>
</evidence>
<dbReference type="Pfam" id="PF07589">
    <property type="entry name" value="PEP-CTERM"/>
    <property type="match status" value="1"/>
</dbReference>
<comment type="caution">
    <text evidence="2">The sequence shown here is derived from an EMBL/GenBank/DDBJ whole genome shotgun (WGS) entry which is preliminary data.</text>
</comment>
<reference evidence="2 3" key="1">
    <citation type="submission" date="2019-10" db="EMBL/GenBank/DDBJ databases">
        <title>Two novel species isolated from a subtropical stream in China.</title>
        <authorList>
            <person name="Lu H."/>
        </authorList>
    </citation>
    <scope>NUCLEOTIDE SEQUENCE [LARGE SCALE GENOMIC DNA]</scope>
    <source>
        <strain evidence="2 3">FT103W</strain>
    </source>
</reference>
<feature type="domain" description="Ice-binding protein C-terminal" evidence="1">
    <location>
        <begin position="39"/>
        <end position="63"/>
    </location>
</feature>
<accession>A0A843SF81</accession>
<dbReference type="EMBL" id="WHUF01000002">
    <property type="protein sequence ID" value="MQA19116.1"/>
    <property type="molecule type" value="Genomic_DNA"/>
</dbReference>
<gene>
    <name evidence="2" type="ORF">GEV01_06260</name>
</gene>